<dbReference type="GO" id="GO:0007165">
    <property type="term" value="P:signal transduction"/>
    <property type="evidence" value="ECO:0007669"/>
    <property type="project" value="UniProtKB-KW"/>
</dbReference>
<comment type="subcellular location">
    <subcellularLocation>
        <location evidence="1">Cell membrane</location>
        <topology evidence="1">Multi-pass membrane protein</topology>
    </subcellularLocation>
</comment>
<gene>
    <name evidence="11" type="primary">LOC111593652</name>
</gene>
<evidence type="ECO:0000256" key="5">
    <source>
        <dbReference type="ARBA" id="ARBA00022989"/>
    </source>
</evidence>
<keyword evidence="4 9" id="KW-0812">Transmembrane</keyword>
<dbReference type="PANTHER" id="PTHR21421:SF29">
    <property type="entry name" value="GUSTATORY RECEPTOR 5A FOR TREHALOSE-RELATED"/>
    <property type="match status" value="1"/>
</dbReference>
<dbReference type="GO" id="GO:0033041">
    <property type="term" value="F:sweet taste receptor activity"/>
    <property type="evidence" value="ECO:0007669"/>
    <property type="project" value="TreeGrafter"/>
</dbReference>
<dbReference type="InterPro" id="IPR009318">
    <property type="entry name" value="Gustatory_rcpt"/>
</dbReference>
<reference evidence="11" key="1">
    <citation type="submission" date="2025-08" db="UniProtKB">
        <authorList>
            <consortium name="RefSeq"/>
        </authorList>
    </citation>
    <scope>IDENTIFICATION</scope>
    <source>
        <strain evidence="11">15085-1641.00</strain>
        <tissue evidence="11">Whole body</tissue>
    </source>
</reference>
<evidence type="ECO:0000256" key="6">
    <source>
        <dbReference type="ARBA" id="ARBA00023136"/>
    </source>
</evidence>
<dbReference type="PANTHER" id="PTHR21421">
    <property type="entry name" value="GUSTATORY RECEPTOR"/>
    <property type="match status" value="1"/>
</dbReference>
<name>A0A6J2STG7_DROHY</name>
<feature type="transmembrane region" description="Helical" evidence="9">
    <location>
        <begin position="135"/>
        <end position="156"/>
    </location>
</feature>
<keyword evidence="10" id="KW-1185">Reference proteome</keyword>
<dbReference type="GO" id="GO:0005886">
    <property type="term" value="C:plasma membrane"/>
    <property type="evidence" value="ECO:0007669"/>
    <property type="project" value="UniProtKB-SubCell"/>
</dbReference>
<evidence type="ECO:0000313" key="10">
    <source>
        <dbReference type="Proteomes" id="UP000504633"/>
    </source>
</evidence>
<feature type="transmembrane region" description="Helical" evidence="9">
    <location>
        <begin position="52"/>
        <end position="70"/>
    </location>
</feature>
<evidence type="ECO:0000313" key="11">
    <source>
        <dbReference type="RefSeq" id="XP_030079440.1"/>
    </source>
</evidence>
<evidence type="ECO:0000256" key="1">
    <source>
        <dbReference type="ARBA" id="ARBA00004651"/>
    </source>
</evidence>
<keyword evidence="8" id="KW-0807">Transducer</keyword>
<dbReference type="Pfam" id="PF06151">
    <property type="entry name" value="Trehalose_recp"/>
    <property type="match status" value="1"/>
</dbReference>
<dbReference type="GeneID" id="111593652"/>
<feature type="transmembrane region" description="Helical" evidence="9">
    <location>
        <begin position="82"/>
        <end position="102"/>
    </location>
</feature>
<protein>
    <submittedName>
        <fullName evidence="11">Gustatory receptor 5a for trehalose</fullName>
    </submittedName>
</protein>
<sequence>MSHSPHRPDFFHHFAVLVIAQCFGLMPVCGVRAATARGLCFSRRSWRTWYSMLYIGSISFDTLLAINLALHGSLDVRSVEPIVFHGSILWASYQFLQLARLWPQLMRRWARVETQLPSYVTWQGREQLARRMHSVAFALLSLSLMEHLLSIISAVYPEVCPLRQDPIESYFYAAARQLFHVFPYSNWLGWLGKLLNVLLTFGWNYIDLFVILVGIGLSHLLSRLTCQLQQLVQRVSVLHAA</sequence>
<evidence type="ECO:0000256" key="7">
    <source>
        <dbReference type="ARBA" id="ARBA00023170"/>
    </source>
</evidence>
<evidence type="ECO:0000256" key="2">
    <source>
        <dbReference type="ARBA" id="ARBA00005327"/>
    </source>
</evidence>
<keyword evidence="6 9" id="KW-0472">Membrane</keyword>
<dbReference type="KEGG" id="dhe:111593652"/>
<evidence type="ECO:0000256" key="4">
    <source>
        <dbReference type="ARBA" id="ARBA00022692"/>
    </source>
</evidence>
<feature type="transmembrane region" description="Helical" evidence="9">
    <location>
        <begin position="201"/>
        <end position="221"/>
    </location>
</feature>
<evidence type="ECO:0000256" key="3">
    <source>
        <dbReference type="ARBA" id="ARBA00022475"/>
    </source>
</evidence>
<evidence type="ECO:0000256" key="9">
    <source>
        <dbReference type="SAM" id="Phobius"/>
    </source>
</evidence>
<keyword evidence="7 11" id="KW-0675">Receptor</keyword>
<accession>A0A6J2STG7</accession>
<dbReference type="RefSeq" id="XP_030079440.1">
    <property type="nucleotide sequence ID" value="XM_030223580.1"/>
</dbReference>
<feature type="transmembrane region" description="Helical" evidence="9">
    <location>
        <begin position="12"/>
        <end position="31"/>
    </location>
</feature>
<dbReference type="OrthoDB" id="5800391at2759"/>
<comment type="similarity">
    <text evidence="2">Belongs to the insect chemoreceptor superfamily. Gustatory receptor (GR) family. Gr5a subfamily.</text>
</comment>
<organism evidence="10 11">
    <name type="scientific">Drosophila hydei</name>
    <name type="common">Fruit fly</name>
    <dbReference type="NCBI Taxonomy" id="7224"/>
    <lineage>
        <taxon>Eukaryota</taxon>
        <taxon>Metazoa</taxon>
        <taxon>Ecdysozoa</taxon>
        <taxon>Arthropoda</taxon>
        <taxon>Hexapoda</taxon>
        <taxon>Insecta</taxon>
        <taxon>Pterygota</taxon>
        <taxon>Neoptera</taxon>
        <taxon>Endopterygota</taxon>
        <taxon>Diptera</taxon>
        <taxon>Brachycera</taxon>
        <taxon>Muscomorpha</taxon>
        <taxon>Ephydroidea</taxon>
        <taxon>Drosophilidae</taxon>
        <taxon>Drosophila</taxon>
    </lineage>
</organism>
<keyword evidence="5 9" id="KW-1133">Transmembrane helix</keyword>
<dbReference type="AlphaFoldDB" id="A0A6J2STG7"/>
<proteinExistence type="inferred from homology"/>
<keyword evidence="3" id="KW-1003">Cell membrane</keyword>
<dbReference type="Proteomes" id="UP000504633">
    <property type="component" value="Unplaced"/>
</dbReference>
<evidence type="ECO:0000256" key="8">
    <source>
        <dbReference type="ARBA" id="ARBA00023224"/>
    </source>
</evidence>